<reference evidence="1" key="1">
    <citation type="submission" date="2023-03" db="EMBL/GenBank/DDBJ databases">
        <title>Massive genome expansion in bonnet fungi (Mycena s.s.) driven by repeated elements and novel gene families across ecological guilds.</title>
        <authorList>
            <consortium name="Lawrence Berkeley National Laboratory"/>
            <person name="Harder C.B."/>
            <person name="Miyauchi S."/>
            <person name="Viragh M."/>
            <person name="Kuo A."/>
            <person name="Thoen E."/>
            <person name="Andreopoulos B."/>
            <person name="Lu D."/>
            <person name="Skrede I."/>
            <person name="Drula E."/>
            <person name="Henrissat B."/>
            <person name="Morin E."/>
            <person name="Kohler A."/>
            <person name="Barry K."/>
            <person name="LaButti K."/>
            <person name="Morin E."/>
            <person name="Salamov A."/>
            <person name="Lipzen A."/>
            <person name="Mereny Z."/>
            <person name="Hegedus B."/>
            <person name="Baldrian P."/>
            <person name="Stursova M."/>
            <person name="Weitz H."/>
            <person name="Taylor A."/>
            <person name="Grigoriev I.V."/>
            <person name="Nagy L.G."/>
            <person name="Martin F."/>
            <person name="Kauserud H."/>
        </authorList>
    </citation>
    <scope>NUCLEOTIDE SEQUENCE</scope>
    <source>
        <strain evidence="1">CBHHK002</strain>
    </source>
</reference>
<comment type="caution">
    <text evidence="1">The sequence shown here is derived from an EMBL/GenBank/DDBJ whole genome shotgun (WGS) entry which is preliminary data.</text>
</comment>
<dbReference type="Pfam" id="PF09729">
    <property type="entry name" value="Gti1_Pac2"/>
    <property type="match status" value="1"/>
</dbReference>
<name>A0AAD7F1I9_9AGAR</name>
<gene>
    <name evidence="1" type="ORF">DFH08DRAFT_1025625</name>
</gene>
<dbReference type="InterPro" id="IPR018608">
    <property type="entry name" value="Gti1/Pac2"/>
</dbReference>
<dbReference type="PANTHER" id="PTHR28027:SF2">
    <property type="entry name" value="TRANSCRIPTIONAL REGULATOR MIT1"/>
    <property type="match status" value="1"/>
</dbReference>
<feature type="non-terminal residue" evidence="1">
    <location>
        <position position="1"/>
    </location>
</feature>
<organism evidence="1 2">
    <name type="scientific">Mycena albidolilacea</name>
    <dbReference type="NCBI Taxonomy" id="1033008"/>
    <lineage>
        <taxon>Eukaryota</taxon>
        <taxon>Fungi</taxon>
        <taxon>Dikarya</taxon>
        <taxon>Basidiomycota</taxon>
        <taxon>Agaricomycotina</taxon>
        <taxon>Agaricomycetes</taxon>
        <taxon>Agaricomycetidae</taxon>
        <taxon>Agaricales</taxon>
        <taxon>Marasmiineae</taxon>
        <taxon>Mycenaceae</taxon>
        <taxon>Mycena</taxon>
    </lineage>
</organism>
<accession>A0AAD7F1I9</accession>
<dbReference type="Proteomes" id="UP001218218">
    <property type="component" value="Unassembled WGS sequence"/>
</dbReference>
<protein>
    <submittedName>
        <fullName evidence="1">Gti1/Pac2 family-domain-containing protein</fullName>
    </submittedName>
</protein>
<evidence type="ECO:0000313" key="1">
    <source>
        <dbReference type="EMBL" id="KAJ7363013.1"/>
    </source>
</evidence>
<sequence>IRRPTCEGIRVRSPHDAHIIFHGVALGILPMITKRLDTEERRAITSGCVFVWEERGGHNTEPMGLGIERWTDSIRWGPSRVREEFLFYHEREPSPIDIDISMNYDSDAPYVLLRYGPTHVLMRENLVKQTYSVFLETSNGRRKWHLVAYFTQDTIDFLRTVDDIPHLARIRVPAGVYKSARSARGTGRTGATEQQNLGVFGGNNGHNFSPRHAQEILPAPLEYLENIPPPRRHPVDEKALVSFVPGLA</sequence>
<dbReference type="EMBL" id="JARIHO010000004">
    <property type="protein sequence ID" value="KAJ7363013.1"/>
    <property type="molecule type" value="Genomic_DNA"/>
</dbReference>
<evidence type="ECO:0000313" key="2">
    <source>
        <dbReference type="Proteomes" id="UP001218218"/>
    </source>
</evidence>
<keyword evidence="2" id="KW-1185">Reference proteome</keyword>
<dbReference type="PANTHER" id="PTHR28027">
    <property type="entry name" value="TRANSCRIPTIONAL REGULATOR MIT1"/>
    <property type="match status" value="1"/>
</dbReference>
<dbReference type="GO" id="GO:0003677">
    <property type="term" value="F:DNA binding"/>
    <property type="evidence" value="ECO:0007669"/>
    <property type="project" value="TreeGrafter"/>
</dbReference>
<dbReference type="AlphaFoldDB" id="A0AAD7F1I9"/>
<proteinExistence type="predicted"/>
<feature type="non-terminal residue" evidence="1">
    <location>
        <position position="248"/>
    </location>
</feature>